<dbReference type="PROSITE" id="PS00108">
    <property type="entry name" value="PROTEIN_KINASE_ST"/>
    <property type="match status" value="1"/>
</dbReference>
<accession>A0ABR2KAA3</accession>
<dbReference type="PANTHER" id="PTHR24416">
    <property type="entry name" value="TYROSINE-PROTEIN KINASE RECEPTOR"/>
    <property type="match status" value="1"/>
</dbReference>
<dbReference type="InterPro" id="IPR050122">
    <property type="entry name" value="RTK"/>
</dbReference>
<reference evidence="3 4" key="1">
    <citation type="submission" date="2024-04" db="EMBL/GenBank/DDBJ databases">
        <title>Tritrichomonas musculus Genome.</title>
        <authorList>
            <person name="Alves-Ferreira E."/>
            <person name="Grigg M."/>
            <person name="Lorenzi H."/>
            <person name="Galac M."/>
        </authorList>
    </citation>
    <scope>NUCLEOTIDE SEQUENCE [LARGE SCALE GENOMIC DNA]</scope>
    <source>
        <strain evidence="3 4">EAF2021</strain>
    </source>
</reference>
<dbReference type="PANTHER" id="PTHR24416:SF611">
    <property type="entry name" value="TYROSINE-PROTEIN KINASE TRANSMEMBRANE RECEPTOR ROR"/>
    <property type="match status" value="1"/>
</dbReference>
<feature type="compositionally biased region" description="Low complexity" evidence="1">
    <location>
        <begin position="331"/>
        <end position="367"/>
    </location>
</feature>
<dbReference type="InterPro" id="IPR001245">
    <property type="entry name" value="Ser-Thr/Tyr_kinase_cat_dom"/>
</dbReference>
<evidence type="ECO:0000313" key="4">
    <source>
        <dbReference type="Proteomes" id="UP001470230"/>
    </source>
</evidence>
<evidence type="ECO:0000313" key="3">
    <source>
        <dbReference type="EMBL" id="KAK8888044.1"/>
    </source>
</evidence>
<dbReference type="EMBL" id="JAPFFF010000006">
    <property type="protein sequence ID" value="KAK8888044.1"/>
    <property type="molecule type" value="Genomic_DNA"/>
</dbReference>
<comment type="caution">
    <text evidence="3">The sequence shown here is derived from an EMBL/GenBank/DDBJ whole genome shotgun (WGS) entry which is preliminary data.</text>
</comment>
<evidence type="ECO:0000256" key="1">
    <source>
        <dbReference type="SAM" id="MobiDB-lite"/>
    </source>
</evidence>
<dbReference type="Proteomes" id="UP001470230">
    <property type="component" value="Unassembled WGS sequence"/>
</dbReference>
<dbReference type="SUPFAM" id="SSF56112">
    <property type="entry name" value="Protein kinase-like (PK-like)"/>
    <property type="match status" value="1"/>
</dbReference>
<dbReference type="InterPro" id="IPR008271">
    <property type="entry name" value="Ser/Thr_kinase_AS"/>
</dbReference>
<name>A0ABR2KAA3_9EUKA</name>
<feature type="domain" description="Protein kinase" evidence="2">
    <location>
        <begin position="14"/>
        <end position="284"/>
    </location>
</feature>
<gene>
    <name evidence="3" type="ORF">M9Y10_039104</name>
</gene>
<protein>
    <recommendedName>
        <fullName evidence="2">Protein kinase domain-containing protein</fullName>
    </recommendedName>
</protein>
<dbReference type="Gene3D" id="1.10.510.10">
    <property type="entry name" value="Transferase(Phosphotransferase) domain 1"/>
    <property type="match status" value="1"/>
</dbReference>
<evidence type="ECO:0000259" key="2">
    <source>
        <dbReference type="PROSITE" id="PS50011"/>
    </source>
</evidence>
<dbReference type="InterPro" id="IPR011009">
    <property type="entry name" value="Kinase-like_dom_sf"/>
</dbReference>
<feature type="compositionally biased region" description="Basic and acidic residues" evidence="1">
    <location>
        <begin position="319"/>
        <end position="330"/>
    </location>
</feature>
<sequence>MLSNFTADIEAQFKINPKELARGSFGFVNEAWRNSDDLHVAIKTMIDNSIDLTTSKNLLRELQLLANINHPKCLRLVAFTLAPVPKIVTPFMGNGTLNDVIVKLNEKRPDPNFTPTKMMCSVYGICSTMHFLHEKSIIHRDFKPLNVFLDDKYDICIADFGLSRKVEENVYMTMNNIGSPLYMAPELFTDEYETYTNKIDVYSFGVSYLQYFAKLEVLNDKKGKIRSQQNLMMRISKGARFPKPETANDDQYDIYTNCTLPNPNERPSFDYLCELFEKEKSLWFDGVDEKEYLDYVKECKSIIDNLIPKKEAQPAPQSEDEHKKIDERESTTTTTTTSMSSSSTSSMNSLSLSLTGSSMSSSKLGSSGKKHKRY</sequence>
<dbReference type="PROSITE" id="PS50011">
    <property type="entry name" value="PROTEIN_KINASE_DOM"/>
    <property type="match status" value="1"/>
</dbReference>
<feature type="region of interest" description="Disordered" evidence="1">
    <location>
        <begin position="310"/>
        <end position="374"/>
    </location>
</feature>
<dbReference type="InterPro" id="IPR000719">
    <property type="entry name" value="Prot_kinase_dom"/>
</dbReference>
<dbReference type="Pfam" id="PF07714">
    <property type="entry name" value="PK_Tyr_Ser-Thr"/>
    <property type="match status" value="1"/>
</dbReference>
<organism evidence="3 4">
    <name type="scientific">Tritrichomonas musculus</name>
    <dbReference type="NCBI Taxonomy" id="1915356"/>
    <lineage>
        <taxon>Eukaryota</taxon>
        <taxon>Metamonada</taxon>
        <taxon>Parabasalia</taxon>
        <taxon>Tritrichomonadida</taxon>
        <taxon>Tritrichomonadidae</taxon>
        <taxon>Tritrichomonas</taxon>
    </lineage>
</organism>
<proteinExistence type="predicted"/>
<keyword evidence="4" id="KW-1185">Reference proteome</keyword>